<dbReference type="EMBL" id="JAIRBB010000002">
    <property type="protein sequence ID" value="MCG2430471.1"/>
    <property type="molecule type" value="Genomic_DNA"/>
</dbReference>
<name>A0A9X1UCC7_9FLAO</name>
<dbReference type="Proteomes" id="UP001139462">
    <property type="component" value="Unassembled WGS sequence"/>
</dbReference>
<dbReference type="GO" id="GO:0031167">
    <property type="term" value="P:rRNA methylation"/>
    <property type="evidence" value="ECO:0007669"/>
    <property type="project" value="InterPro"/>
</dbReference>
<comment type="caution">
    <text evidence="3">The sequence shown here is derived from an EMBL/GenBank/DDBJ whole genome shotgun (WGS) entry which is preliminary data.</text>
</comment>
<dbReference type="AlphaFoldDB" id="A0A9X1UCC7"/>
<gene>
    <name evidence="3" type="ORF">K8344_05015</name>
</gene>
<proteinExistence type="predicted"/>
<sequence length="177" mass="20083">MRIISGTHKGRRLTAPKNLPVRPTTDFAKEALFNILRVRYYFDELTVLDLFAGTGNISFEFASRAVPNITSVDSHQGCIQYIDKVSEEFEFPINTIKSDVSKYLESASGKFDVIFADPPYDFEVSDLENIVKAVFEKNLLTDEGILIIEHSKMNDLSKENNFTEARKYGGNVFSFFS</sequence>
<keyword evidence="2" id="KW-0808">Transferase</keyword>
<dbReference type="RefSeq" id="WP_237607240.1">
    <property type="nucleotide sequence ID" value="NZ_JAIRBB010000002.1"/>
</dbReference>
<organism evidence="3 4">
    <name type="scientific">Aequorivita xiaoshiensis</name>
    <dbReference type="NCBI Taxonomy" id="2874476"/>
    <lineage>
        <taxon>Bacteria</taxon>
        <taxon>Pseudomonadati</taxon>
        <taxon>Bacteroidota</taxon>
        <taxon>Flavobacteriia</taxon>
        <taxon>Flavobacteriales</taxon>
        <taxon>Flavobacteriaceae</taxon>
        <taxon>Aequorivita</taxon>
    </lineage>
</organism>
<evidence type="ECO:0000313" key="4">
    <source>
        <dbReference type="Proteomes" id="UP001139462"/>
    </source>
</evidence>
<dbReference type="InterPro" id="IPR029063">
    <property type="entry name" value="SAM-dependent_MTases_sf"/>
</dbReference>
<dbReference type="PROSITE" id="PS00092">
    <property type="entry name" value="N6_MTASE"/>
    <property type="match status" value="1"/>
</dbReference>
<dbReference type="PIRSF" id="PIRSF004553">
    <property type="entry name" value="CHP00095"/>
    <property type="match status" value="1"/>
</dbReference>
<dbReference type="GO" id="GO:0008168">
    <property type="term" value="F:methyltransferase activity"/>
    <property type="evidence" value="ECO:0007669"/>
    <property type="project" value="UniProtKB-KW"/>
</dbReference>
<dbReference type="InterPro" id="IPR004398">
    <property type="entry name" value="RNA_MeTrfase_RsmD"/>
</dbReference>
<dbReference type="GO" id="GO:0003676">
    <property type="term" value="F:nucleic acid binding"/>
    <property type="evidence" value="ECO:0007669"/>
    <property type="project" value="InterPro"/>
</dbReference>
<dbReference type="SUPFAM" id="SSF53335">
    <property type="entry name" value="S-adenosyl-L-methionine-dependent methyltransferases"/>
    <property type="match status" value="1"/>
</dbReference>
<dbReference type="PANTHER" id="PTHR43542:SF1">
    <property type="entry name" value="METHYLTRANSFERASE"/>
    <property type="match status" value="1"/>
</dbReference>
<evidence type="ECO:0000256" key="2">
    <source>
        <dbReference type="ARBA" id="ARBA00022679"/>
    </source>
</evidence>
<evidence type="ECO:0000256" key="1">
    <source>
        <dbReference type="ARBA" id="ARBA00022603"/>
    </source>
</evidence>
<dbReference type="CDD" id="cd02440">
    <property type="entry name" value="AdoMet_MTases"/>
    <property type="match status" value="1"/>
</dbReference>
<keyword evidence="4" id="KW-1185">Reference proteome</keyword>
<dbReference type="Pfam" id="PF03602">
    <property type="entry name" value="Cons_hypoth95"/>
    <property type="match status" value="1"/>
</dbReference>
<dbReference type="Gene3D" id="3.40.50.150">
    <property type="entry name" value="Vaccinia Virus protein VP39"/>
    <property type="match status" value="1"/>
</dbReference>
<protein>
    <submittedName>
        <fullName evidence="3">RsmD family RNA methyltransferase</fullName>
    </submittedName>
</protein>
<dbReference type="PANTHER" id="PTHR43542">
    <property type="entry name" value="METHYLTRANSFERASE"/>
    <property type="match status" value="1"/>
</dbReference>
<evidence type="ECO:0000313" key="3">
    <source>
        <dbReference type="EMBL" id="MCG2430471.1"/>
    </source>
</evidence>
<dbReference type="InterPro" id="IPR002052">
    <property type="entry name" value="DNA_methylase_N6_adenine_CS"/>
</dbReference>
<accession>A0A9X1UCC7</accession>
<reference evidence="3" key="1">
    <citation type="submission" date="2021-09" db="EMBL/GenBank/DDBJ databases">
        <title>Genome of Aequorivita sp. strain F64183.</title>
        <authorList>
            <person name="Wang Y."/>
        </authorList>
    </citation>
    <scope>NUCLEOTIDE SEQUENCE</scope>
    <source>
        <strain evidence="3">F64183</strain>
    </source>
</reference>
<keyword evidence="1 3" id="KW-0489">Methyltransferase</keyword>